<dbReference type="SUPFAM" id="SSF56954">
    <property type="entry name" value="Outer membrane efflux proteins (OEP)"/>
    <property type="match status" value="1"/>
</dbReference>
<dbReference type="PANTHER" id="PTHR30203">
    <property type="entry name" value="OUTER MEMBRANE CATION EFFLUX PROTEIN"/>
    <property type="match status" value="1"/>
</dbReference>
<dbReference type="AlphaFoldDB" id="A0A4V2G332"/>
<dbReference type="GO" id="GO:0015562">
    <property type="term" value="F:efflux transmembrane transporter activity"/>
    <property type="evidence" value="ECO:0007669"/>
    <property type="project" value="InterPro"/>
</dbReference>
<evidence type="ECO:0000313" key="4">
    <source>
        <dbReference type="Proteomes" id="UP000292958"/>
    </source>
</evidence>
<dbReference type="RefSeq" id="WP_242618304.1">
    <property type="nucleotide sequence ID" value="NZ_SHKW01000002.1"/>
</dbReference>
<dbReference type="InterPro" id="IPR010131">
    <property type="entry name" value="MdtP/NodT-like"/>
</dbReference>
<name>A0A4V2G332_9BACT</name>
<comment type="similarity">
    <text evidence="1">Belongs to the outer membrane factor (OMF) (TC 1.B.17) family.</text>
</comment>
<sequence>MSTKAAAKRQTLPHAAKLIRTQYGVEPLRVLFFVGLCGPVQFAGTDEGLYERHLLFDNGVDPAVATARDRFEALARSARDILSQRWLLTRKFLIDRSLANKVMNLLLLPLANRSRQHRFMQRSTRTACLAFILGMLGLLAQGQNLAPLSPALTDEGAAGSSSPELTLEEAVEQAVANNSSLKTASLEILRAADDLAANKTRRFANTQVTVLGAQLVTKPSVTYPAGSLGVYSATGPIPATNQKVEIPRKPVGIVNVLVAQPLSTQYQLRLQLKALALGLEGTRQDQVKTRLEVVDQVRRAYYAVVEAQSALDSLQASLPYYRESHRLAFVNRGKETILESDLLNADAQLLKTQNAISDASERVASASERLNDLMGRDVHTQFRVAAIGDADTDLATLGAMEARALQNRPDVKKAKLQVEQANYDARAKKAEYIPDVSLAFSYYTTANFQNVFPSNVGTVGLSLRWEPWDWGRKHHEYDEKRTKEEQAKVGVGATERAVLLEVRNACRQLENTRRQLTLSDASERAARQKLKELQEQVKREAALGRDLFQAQSNLASADSQQQQALTAFWKARADLKKAIGEE</sequence>
<keyword evidence="2" id="KW-0175">Coiled coil</keyword>
<dbReference type="Gene3D" id="1.20.1600.10">
    <property type="entry name" value="Outer membrane efflux proteins (OEP)"/>
    <property type="match status" value="1"/>
</dbReference>
<protein>
    <submittedName>
        <fullName evidence="3">Outer membrane protein TolC</fullName>
    </submittedName>
</protein>
<gene>
    <name evidence="3" type="ORF">BDD14_5577</name>
</gene>
<reference evidence="3 4" key="1">
    <citation type="submission" date="2019-02" db="EMBL/GenBank/DDBJ databases">
        <title>Genomic Encyclopedia of Archaeal and Bacterial Type Strains, Phase II (KMG-II): from individual species to whole genera.</title>
        <authorList>
            <person name="Goeker M."/>
        </authorList>
    </citation>
    <scope>NUCLEOTIDE SEQUENCE [LARGE SCALE GENOMIC DNA]</scope>
    <source>
        <strain evidence="3 4">DSM 18101</strain>
    </source>
</reference>
<dbReference type="Proteomes" id="UP000292958">
    <property type="component" value="Unassembled WGS sequence"/>
</dbReference>
<dbReference type="PANTHER" id="PTHR30203:SF30">
    <property type="entry name" value="OUTER MEMBRANE PROTEIN-RELATED"/>
    <property type="match status" value="1"/>
</dbReference>
<feature type="coiled-coil region" evidence="2">
    <location>
        <begin position="499"/>
        <end position="543"/>
    </location>
</feature>
<comment type="caution">
    <text evidence="3">The sequence shown here is derived from an EMBL/GenBank/DDBJ whole genome shotgun (WGS) entry which is preliminary data.</text>
</comment>
<dbReference type="InterPro" id="IPR003423">
    <property type="entry name" value="OMP_efflux"/>
</dbReference>
<organism evidence="3 4">
    <name type="scientific">Edaphobacter modestus</name>
    <dbReference type="NCBI Taxonomy" id="388466"/>
    <lineage>
        <taxon>Bacteria</taxon>
        <taxon>Pseudomonadati</taxon>
        <taxon>Acidobacteriota</taxon>
        <taxon>Terriglobia</taxon>
        <taxon>Terriglobales</taxon>
        <taxon>Acidobacteriaceae</taxon>
        <taxon>Edaphobacter</taxon>
    </lineage>
</organism>
<accession>A0A4V2G332</accession>
<dbReference type="EMBL" id="SHKW01000002">
    <property type="protein sequence ID" value="RZU35516.1"/>
    <property type="molecule type" value="Genomic_DNA"/>
</dbReference>
<keyword evidence="4" id="KW-1185">Reference proteome</keyword>
<dbReference type="Pfam" id="PF02321">
    <property type="entry name" value="OEP"/>
    <property type="match status" value="2"/>
</dbReference>
<proteinExistence type="inferred from homology"/>
<evidence type="ECO:0000256" key="1">
    <source>
        <dbReference type="ARBA" id="ARBA00007613"/>
    </source>
</evidence>
<evidence type="ECO:0000256" key="2">
    <source>
        <dbReference type="SAM" id="Coils"/>
    </source>
</evidence>
<evidence type="ECO:0000313" key="3">
    <source>
        <dbReference type="EMBL" id="RZU35516.1"/>
    </source>
</evidence>